<evidence type="ECO:0000313" key="2">
    <source>
        <dbReference type="EMBL" id="KEJ92939.1"/>
    </source>
</evidence>
<reference evidence="2 3" key="1">
    <citation type="submission" date="2014-04" db="EMBL/GenBank/DDBJ databases">
        <title>Draft Genome Sequence of Synergistes jonesii.</title>
        <authorList>
            <person name="Coil D.A."/>
            <person name="Eisen J.A."/>
            <person name="Holland-Moritz H.E."/>
        </authorList>
    </citation>
    <scope>NUCLEOTIDE SEQUENCE [LARGE SCALE GENOMIC DNA]</scope>
    <source>
        <strain evidence="2 3">78-1</strain>
    </source>
</reference>
<name>A0A073IT09_9BACT</name>
<gene>
    <name evidence="2" type="ORF">EH55_00080</name>
</gene>
<dbReference type="GO" id="GO:0003677">
    <property type="term" value="F:DNA binding"/>
    <property type="evidence" value="ECO:0007669"/>
    <property type="project" value="TreeGrafter"/>
</dbReference>
<sequence>MSSVFELFFRYRLELTLTEAAARCKTTEEQIKPMLEKLSERGWLTFSKNKMTYSYGMKLLPFTREERLKEELVRQVTPVMKQLSQDSGQCVMLNYLEGMKSICVQKVMPKNSIYIAARVGKDYPLHAGSSSRVLLAYAPEAVRAGVLSSRLKKYTPFTITDPEKLSDSLFEIRRTGYCCSTEEMDPGAGSVSCAILDESSNLLGVLTIIGTRFAFEKENMLWKALLFEAVKKIK</sequence>
<dbReference type="InterPro" id="IPR029016">
    <property type="entry name" value="GAF-like_dom_sf"/>
</dbReference>
<dbReference type="Pfam" id="PF01614">
    <property type="entry name" value="IclR_C"/>
    <property type="match status" value="1"/>
</dbReference>
<feature type="domain" description="IclR-ED" evidence="1">
    <location>
        <begin position="58"/>
        <end position="234"/>
    </location>
</feature>
<protein>
    <recommendedName>
        <fullName evidence="1">IclR-ED domain-containing protein</fullName>
    </recommendedName>
</protein>
<dbReference type="RefSeq" id="WP_070110060.1">
    <property type="nucleotide sequence ID" value="NZ_JQEK01000043.1"/>
</dbReference>
<dbReference type="PANTHER" id="PTHR30136:SF24">
    <property type="entry name" value="HTH-TYPE TRANSCRIPTIONAL REPRESSOR ALLR"/>
    <property type="match status" value="1"/>
</dbReference>
<dbReference type="GO" id="GO:0003700">
    <property type="term" value="F:DNA-binding transcription factor activity"/>
    <property type="evidence" value="ECO:0007669"/>
    <property type="project" value="TreeGrafter"/>
</dbReference>
<dbReference type="eggNOG" id="COG1414">
    <property type="taxonomic scope" value="Bacteria"/>
</dbReference>
<dbReference type="GO" id="GO:0045892">
    <property type="term" value="P:negative regulation of DNA-templated transcription"/>
    <property type="evidence" value="ECO:0007669"/>
    <property type="project" value="TreeGrafter"/>
</dbReference>
<dbReference type="EMBL" id="JMKI01000010">
    <property type="protein sequence ID" value="KEJ92939.1"/>
    <property type="molecule type" value="Genomic_DNA"/>
</dbReference>
<evidence type="ECO:0000259" key="1">
    <source>
        <dbReference type="PROSITE" id="PS51078"/>
    </source>
</evidence>
<proteinExistence type="predicted"/>
<organism evidence="2 3">
    <name type="scientific">Synergistes jonesii</name>
    <dbReference type="NCBI Taxonomy" id="2754"/>
    <lineage>
        <taxon>Bacteria</taxon>
        <taxon>Thermotogati</taxon>
        <taxon>Synergistota</taxon>
        <taxon>Synergistia</taxon>
        <taxon>Synergistales</taxon>
        <taxon>Synergistaceae</taxon>
        <taxon>Synergistes</taxon>
    </lineage>
</organism>
<dbReference type="Proteomes" id="UP000027665">
    <property type="component" value="Unassembled WGS sequence"/>
</dbReference>
<dbReference type="PANTHER" id="PTHR30136">
    <property type="entry name" value="HELIX-TURN-HELIX TRANSCRIPTIONAL REGULATOR, ICLR FAMILY"/>
    <property type="match status" value="1"/>
</dbReference>
<dbReference type="Gene3D" id="3.30.450.40">
    <property type="match status" value="1"/>
</dbReference>
<evidence type="ECO:0000313" key="3">
    <source>
        <dbReference type="Proteomes" id="UP000027665"/>
    </source>
</evidence>
<keyword evidence="3" id="KW-1185">Reference proteome</keyword>
<dbReference type="STRING" id="2754.EH55_00080"/>
<comment type="caution">
    <text evidence="2">The sequence shown here is derived from an EMBL/GenBank/DDBJ whole genome shotgun (WGS) entry which is preliminary data.</text>
</comment>
<dbReference type="SUPFAM" id="SSF55781">
    <property type="entry name" value="GAF domain-like"/>
    <property type="match status" value="1"/>
</dbReference>
<dbReference type="InterPro" id="IPR014757">
    <property type="entry name" value="Tscrpt_reg_IclR_C"/>
</dbReference>
<dbReference type="AlphaFoldDB" id="A0A073IT09"/>
<accession>A0A073IT09</accession>
<dbReference type="PROSITE" id="PS51078">
    <property type="entry name" value="ICLR_ED"/>
    <property type="match status" value="1"/>
</dbReference>
<dbReference type="InterPro" id="IPR050707">
    <property type="entry name" value="HTH_MetabolicPath_Reg"/>
</dbReference>